<dbReference type="CDD" id="cd03469">
    <property type="entry name" value="Rieske_RO_Alpha_N"/>
    <property type="match status" value="1"/>
</dbReference>
<dbReference type="Gene3D" id="2.102.10.10">
    <property type="entry name" value="Rieske [2Fe-2S] iron-sulphur domain"/>
    <property type="match status" value="1"/>
</dbReference>
<reference evidence="9 10" key="1">
    <citation type="journal article" date="2009" name="J. Bacteriol.">
        <title>Genome sequences of three Agrobacterium biovars help elucidate the evolution of multichromosome genomes in bacteria.</title>
        <authorList>
            <person name="Slater S.C."/>
            <person name="Goldman B.S."/>
            <person name="Goodner B."/>
            <person name="Setubal J.C."/>
            <person name="Farrand S.K."/>
            <person name="Nester E.W."/>
            <person name="Burr T.J."/>
            <person name="Banta L."/>
            <person name="Dickerman A.W."/>
            <person name="Paulsen I."/>
            <person name="Otten L."/>
            <person name="Suen G."/>
            <person name="Welch R."/>
            <person name="Almeida N.F."/>
            <person name="Arnold F."/>
            <person name="Burton O.T."/>
            <person name="Du Z."/>
            <person name="Ewing A."/>
            <person name="Godsy E."/>
            <person name="Heisel S."/>
            <person name="Houmiel K.L."/>
            <person name="Jhaveri J."/>
            <person name="Lu J."/>
            <person name="Miller N.M."/>
            <person name="Norton S."/>
            <person name="Chen Q."/>
            <person name="Phoolcharoen W."/>
            <person name="Ohlin V."/>
            <person name="Ondrusek D."/>
            <person name="Pride N."/>
            <person name="Stricklin S.L."/>
            <person name="Sun J."/>
            <person name="Wheeler C."/>
            <person name="Wilson L."/>
            <person name="Zhu H."/>
            <person name="Wood D.W."/>
        </authorList>
    </citation>
    <scope>NUCLEOTIDE SEQUENCE [LARGE SCALE GENOMIC DNA]</scope>
    <source>
        <strain evidence="10">S4 / ATCC BAA-846</strain>
    </source>
</reference>
<dbReference type="PANTHER" id="PTHR43756">
    <property type="entry name" value="CHOLINE MONOOXYGENASE, CHLOROPLASTIC"/>
    <property type="match status" value="1"/>
</dbReference>
<keyword evidence="4" id="KW-0560">Oxidoreductase</keyword>
<organism evidence="9 10">
    <name type="scientific">Allorhizobium ampelinum (strain ATCC BAA-846 / DSM 112012 / S4)</name>
    <name type="common">Agrobacterium vitis (strain S4)</name>
    <dbReference type="NCBI Taxonomy" id="311402"/>
    <lineage>
        <taxon>Bacteria</taxon>
        <taxon>Pseudomonadati</taxon>
        <taxon>Pseudomonadota</taxon>
        <taxon>Alphaproteobacteria</taxon>
        <taxon>Hyphomicrobiales</taxon>
        <taxon>Rhizobiaceae</taxon>
        <taxon>Rhizobium/Agrobacterium group</taxon>
        <taxon>Allorhizobium</taxon>
        <taxon>Allorhizobium ampelinum</taxon>
    </lineage>
</organism>
<dbReference type="PROSITE" id="PS51296">
    <property type="entry name" value="RIESKE"/>
    <property type="match status" value="1"/>
</dbReference>
<dbReference type="KEGG" id="avi:Avi_0981"/>
<dbReference type="eggNOG" id="COG4638">
    <property type="taxonomic scope" value="Bacteria"/>
</dbReference>
<keyword evidence="7" id="KW-0520">NAD</keyword>
<dbReference type="InterPro" id="IPR017941">
    <property type="entry name" value="Rieske_2Fe-2S"/>
</dbReference>
<dbReference type="Gene3D" id="3.90.380.10">
    <property type="entry name" value="Naphthalene 1,2-dioxygenase Alpha Subunit, Chain A, domain 1"/>
    <property type="match status" value="1"/>
</dbReference>
<protein>
    <submittedName>
        <fullName evidence="9">Ring hydroxylating dioxygenase alpha-subunit</fullName>
    </submittedName>
</protein>
<keyword evidence="6" id="KW-0411">Iron-sulfur</keyword>
<dbReference type="Pfam" id="PF00848">
    <property type="entry name" value="Ring_hydroxyl_A"/>
    <property type="match status" value="1"/>
</dbReference>
<dbReference type="GO" id="GO:0051213">
    <property type="term" value="F:dioxygenase activity"/>
    <property type="evidence" value="ECO:0007669"/>
    <property type="project" value="UniProtKB-KW"/>
</dbReference>
<evidence type="ECO:0000313" key="10">
    <source>
        <dbReference type="Proteomes" id="UP000001596"/>
    </source>
</evidence>
<dbReference type="GO" id="GO:0051537">
    <property type="term" value="F:2 iron, 2 sulfur cluster binding"/>
    <property type="evidence" value="ECO:0007669"/>
    <property type="project" value="UniProtKB-KW"/>
</dbReference>
<evidence type="ECO:0000256" key="2">
    <source>
        <dbReference type="ARBA" id="ARBA00022714"/>
    </source>
</evidence>
<keyword evidence="9" id="KW-0223">Dioxygenase</keyword>
<dbReference type="PRINTS" id="PR00090">
    <property type="entry name" value="RNGDIOXGNASE"/>
</dbReference>
<keyword evidence="3" id="KW-0479">Metal-binding</keyword>
<dbReference type="Proteomes" id="UP000001596">
    <property type="component" value="Chromosome 1"/>
</dbReference>
<evidence type="ECO:0000256" key="5">
    <source>
        <dbReference type="ARBA" id="ARBA00023004"/>
    </source>
</evidence>
<dbReference type="CDD" id="cd08884">
    <property type="entry name" value="RHO_alpha_C_GbcA-like"/>
    <property type="match status" value="1"/>
</dbReference>
<name>B9JSJ8_ALLAM</name>
<sequence>MLPRRLENEGIMDIHSTVLRQLKNRREGYSLEQPFYIDKDYFKLDMELIWYRDWLFMGHDCEIPRAGNYFTVQIGDYPVVVVRGRDGVIRAFHNTCRHRGHRVCTQERGASAKLVCPYHQWTYDLDGSLVFARQMGEDFDKSQHGMKPVACESFGGYIFICLAEVPEDFASFRATALPYLQPHRLSEAKIAHRNTIVEKGNWKLVWENNRECYHCAGNHPELCRTYPEAPSATGVQGAGDDPVITEHWQRCEAANLPSAFTMHQSGQFRVARMPLVQDAESYTMDGKRAVKRPLSDDVTISHIGTMLMFHYPTTWNHLLGDHAITFRVLPLSAEETAVTTTWLVHKDAVEGVDYNLHDLTHVWNMTNDQDRSIVEENAFGIRSPAYEPGPYSPDHEGGVMQFIEWYANFMVDRLDGETASRKSPLSVVA</sequence>
<dbReference type="SUPFAM" id="SSF50022">
    <property type="entry name" value="ISP domain"/>
    <property type="match status" value="1"/>
</dbReference>
<keyword evidence="2" id="KW-0001">2Fe-2S</keyword>
<keyword evidence="10" id="KW-1185">Reference proteome</keyword>
<dbReference type="AlphaFoldDB" id="B9JSJ8"/>
<dbReference type="InterPro" id="IPR036922">
    <property type="entry name" value="Rieske_2Fe-2S_sf"/>
</dbReference>
<gene>
    <name evidence="9" type="ordered locus">Avi_0981</name>
</gene>
<evidence type="ECO:0000256" key="1">
    <source>
        <dbReference type="ARBA" id="ARBA00001962"/>
    </source>
</evidence>
<accession>B9JSJ8</accession>
<evidence type="ECO:0000256" key="7">
    <source>
        <dbReference type="ARBA" id="ARBA00023027"/>
    </source>
</evidence>
<dbReference type="SUPFAM" id="SSF55961">
    <property type="entry name" value="Bet v1-like"/>
    <property type="match status" value="1"/>
</dbReference>
<dbReference type="EMBL" id="CP000633">
    <property type="protein sequence ID" value="ACM35691.1"/>
    <property type="molecule type" value="Genomic_DNA"/>
</dbReference>
<feature type="domain" description="Rieske" evidence="8">
    <location>
        <begin position="54"/>
        <end position="160"/>
    </location>
</feature>
<dbReference type="PROSITE" id="PS00570">
    <property type="entry name" value="RING_HYDROXYL_ALPHA"/>
    <property type="match status" value="1"/>
</dbReference>
<evidence type="ECO:0000256" key="3">
    <source>
        <dbReference type="ARBA" id="ARBA00022723"/>
    </source>
</evidence>
<evidence type="ECO:0000259" key="8">
    <source>
        <dbReference type="PROSITE" id="PS51296"/>
    </source>
</evidence>
<evidence type="ECO:0000256" key="6">
    <source>
        <dbReference type="ARBA" id="ARBA00023014"/>
    </source>
</evidence>
<comment type="cofactor">
    <cofactor evidence="1">
        <name>Fe cation</name>
        <dbReference type="ChEBI" id="CHEBI:24875"/>
    </cofactor>
</comment>
<evidence type="ECO:0000313" key="9">
    <source>
        <dbReference type="EMBL" id="ACM35691.1"/>
    </source>
</evidence>
<evidence type="ECO:0000256" key="4">
    <source>
        <dbReference type="ARBA" id="ARBA00023002"/>
    </source>
</evidence>
<dbReference type="PANTHER" id="PTHR43756:SF5">
    <property type="entry name" value="CHOLINE MONOOXYGENASE, CHLOROPLASTIC"/>
    <property type="match status" value="1"/>
</dbReference>
<dbReference type="STRING" id="311402.Avi_0981"/>
<dbReference type="InterPro" id="IPR001663">
    <property type="entry name" value="Rng_hydr_dOase-A"/>
</dbReference>
<dbReference type="HOGENOM" id="CLU_026244_3_0_5"/>
<proteinExistence type="predicted"/>
<dbReference type="InterPro" id="IPR015879">
    <property type="entry name" value="Ring_hydroxy_dOase_asu_C_dom"/>
</dbReference>
<dbReference type="InterPro" id="IPR015881">
    <property type="entry name" value="ARHD_Rieske_2Fe_2S"/>
</dbReference>
<dbReference type="GO" id="GO:0005506">
    <property type="term" value="F:iron ion binding"/>
    <property type="evidence" value="ECO:0007669"/>
    <property type="project" value="InterPro"/>
</dbReference>
<keyword evidence="5" id="KW-0408">Iron</keyword>
<dbReference type="Pfam" id="PF00355">
    <property type="entry name" value="Rieske"/>
    <property type="match status" value="1"/>
</dbReference>